<evidence type="ECO:0000313" key="7">
    <source>
        <dbReference type="EMBL" id="PRR77263.1"/>
    </source>
</evidence>
<gene>
    <name evidence="7" type="ORF">CLLI_24330</name>
</gene>
<dbReference type="InterPro" id="IPR006139">
    <property type="entry name" value="D-isomer_2_OHA_DH_cat_dom"/>
</dbReference>
<accession>A0A2T0B159</accession>
<keyword evidence="2 4" id="KW-0560">Oxidoreductase</keyword>
<keyword evidence="8" id="KW-1185">Reference proteome</keyword>
<feature type="domain" description="D-isomer specific 2-hydroxyacid dehydrogenase NAD-binding" evidence="6">
    <location>
        <begin position="108"/>
        <end position="279"/>
    </location>
</feature>
<dbReference type="GO" id="GO:0016616">
    <property type="term" value="F:oxidoreductase activity, acting on the CH-OH group of donors, NAD or NADP as acceptor"/>
    <property type="evidence" value="ECO:0007669"/>
    <property type="project" value="InterPro"/>
</dbReference>
<evidence type="ECO:0000256" key="2">
    <source>
        <dbReference type="ARBA" id="ARBA00023002"/>
    </source>
</evidence>
<dbReference type="PANTHER" id="PTHR43333">
    <property type="entry name" value="2-HACID_DH_C DOMAIN-CONTAINING PROTEIN"/>
    <property type="match status" value="1"/>
</dbReference>
<evidence type="ECO:0000259" key="6">
    <source>
        <dbReference type="Pfam" id="PF02826"/>
    </source>
</evidence>
<dbReference type="CDD" id="cd05300">
    <property type="entry name" value="2-Hacid_dh_1"/>
    <property type="match status" value="1"/>
</dbReference>
<evidence type="ECO:0000256" key="3">
    <source>
        <dbReference type="ARBA" id="ARBA00023027"/>
    </source>
</evidence>
<comment type="similarity">
    <text evidence="1 4">Belongs to the D-isomer specific 2-hydroxyacid dehydrogenase family.</text>
</comment>
<feature type="domain" description="D-isomer specific 2-hydroxyacid dehydrogenase catalytic" evidence="5">
    <location>
        <begin position="3"/>
        <end position="311"/>
    </location>
</feature>
<dbReference type="EC" id="1.-.-.-" evidence="7"/>
<dbReference type="PANTHER" id="PTHR43333:SF1">
    <property type="entry name" value="D-ISOMER SPECIFIC 2-HYDROXYACID DEHYDROGENASE NAD-BINDING DOMAIN-CONTAINING PROTEIN"/>
    <property type="match status" value="1"/>
</dbReference>
<name>A0A2T0B159_9CLOT</name>
<protein>
    <submittedName>
        <fullName evidence="7">Putative 2-hydroxyacid dehydrogenase</fullName>
        <ecNumber evidence="7">1.-.-.-</ecNumber>
    </submittedName>
</protein>
<dbReference type="InterPro" id="IPR006140">
    <property type="entry name" value="D-isomer_DH_NAD-bd"/>
</dbReference>
<evidence type="ECO:0000259" key="5">
    <source>
        <dbReference type="Pfam" id="PF00389"/>
    </source>
</evidence>
<dbReference type="GO" id="GO:0051287">
    <property type="term" value="F:NAD binding"/>
    <property type="evidence" value="ECO:0007669"/>
    <property type="project" value="InterPro"/>
</dbReference>
<evidence type="ECO:0000256" key="1">
    <source>
        <dbReference type="ARBA" id="ARBA00005854"/>
    </source>
</evidence>
<proteinExistence type="inferred from homology"/>
<dbReference type="InterPro" id="IPR036291">
    <property type="entry name" value="NAD(P)-bd_dom_sf"/>
</dbReference>
<dbReference type="Gene3D" id="3.40.50.720">
    <property type="entry name" value="NAD(P)-binding Rossmann-like Domain"/>
    <property type="match status" value="2"/>
</dbReference>
<evidence type="ECO:0000313" key="8">
    <source>
        <dbReference type="Proteomes" id="UP000239706"/>
    </source>
</evidence>
<dbReference type="AlphaFoldDB" id="A0A2T0B159"/>
<keyword evidence="3" id="KW-0520">NAD</keyword>
<dbReference type="OrthoDB" id="9805416at2"/>
<dbReference type="SUPFAM" id="SSF52283">
    <property type="entry name" value="Formate/glycerate dehydrogenase catalytic domain-like"/>
    <property type="match status" value="1"/>
</dbReference>
<comment type="caution">
    <text evidence="7">The sequence shown here is derived from an EMBL/GenBank/DDBJ whole genome shotgun (WGS) entry which is preliminary data.</text>
</comment>
<dbReference type="Pfam" id="PF00389">
    <property type="entry name" value="2-Hacid_dh"/>
    <property type="match status" value="1"/>
</dbReference>
<sequence>MKILVYDELDKNSIKDIEKDGENKVVTLNKNNFEKGDKELQDADILIGWGDTNDFTARRISMSKKLKWVHVLAAGVDKLPFKELKEKNIKVTNSSGIHATPISEHVFATLLFLEKKLDVLYKQQLNKCWRQQPIEELKDKTMAIIGVGQIGREIARKAKAFDMRVLGIKNTPTPVEYVDEMYSMDNLKEVLCKSHVVVIALPLTEETNGLFTLETFKSMRRDAYFINIGRGKIVHEESLIKSLQQGIIKGASLDVFQEEPLDKDSPLWHMDNVIITPHQSGNSPHYMERAVNIFMENLEKIKNGEELINLVDLNKKY</sequence>
<reference evidence="7 8" key="1">
    <citation type="submission" date="2018-03" db="EMBL/GenBank/DDBJ databases">
        <title>Genome sequence of Clostridium liquoris DSM 100320.</title>
        <authorList>
            <person name="Poehlein A."/>
            <person name="Daniel R."/>
        </authorList>
    </citation>
    <scope>NUCLEOTIDE SEQUENCE [LARGE SCALE GENOMIC DNA]</scope>
    <source>
        <strain evidence="7 8">DSM 100320</strain>
    </source>
</reference>
<dbReference type="Pfam" id="PF02826">
    <property type="entry name" value="2-Hacid_dh_C"/>
    <property type="match status" value="1"/>
</dbReference>
<dbReference type="Proteomes" id="UP000239706">
    <property type="component" value="Unassembled WGS sequence"/>
</dbReference>
<dbReference type="SUPFAM" id="SSF51735">
    <property type="entry name" value="NAD(P)-binding Rossmann-fold domains"/>
    <property type="match status" value="1"/>
</dbReference>
<dbReference type="FunFam" id="3.40.50.720:FF:000363">
    <property type="entry name" value="D-isomer specific 2-hydroxyacid dehydrogenase"/>
    <property type="match status" value="1"/>
</dbReference>
<evidence type="ECO:0000256" key="4">
    <source>
        <dbReference type="RuleBase" id="RU003719"/>
    </source>
</evidence>
<dbReference type="EMBL" id="PVXO01000066">
    <property type="protein sequence ID" value="PRR77263.1"/>
    <property type="molecule type" value="Genomic_DNA"/>
</dbReference>
<dbReference type="RefSeq" id="WP_106064475.1">
    <property type="nucleotide sequence ID" value="NZ_PVXO01000066.1"/>
</dbReference>
<organism evidence="7 8">
    <name type="scientific">Clostridium liquoris</name>
    <dbReference type="NCBI Taxonomy" id="1289519"/>
    <lineage>
        <taxon>Bacteria</taxon>
        <taxon>Bacillati</taxon>
        <taxon>Bacillota</taxon>
        <taxon>Clostridia</taxon>
        <taxon>Eubacteriales</taxon>
        <taxon>Clostridiaceae</taxon>
        <taxon>Clostridium</taxon>
    </lineage>
</organism>